<reference evidence="2 3" key="1">
    <citation type="submission" date="2017-11" db="EMBL/GenBank/DDBJ databases">
        <title>Molecular characterization of Burkholderia pseudomallei and closely related isolates from Vietnam.</title>
        <authorList>
            <person name="Ustinov D.V."/>
            <person name="Antonov A.S."/>
            <person name="Avdusheva E.F."/>
            <person name="Shpak I.M."/>
            <person name="Zakharova I.B."/>
            <person name="Thi L.A."/>
            <person name="Teteryatnikova N."/>
            <person name="Lopasteyskaya Y.A."/>
            <person name="Kuzyutina J.A."/>
            <person name="Ngo T.N."/>
            <person name="Victorov D.V."/>
        </authorList>
    </citation>
    <scope>NUCLEOTIDE SEQUENCE [LARGE SCALE GENOMIC DNA]</scope>
    <source>
        <strain evidence="2 3">V1512</strain>
    </source>
</reference>
<evidence type="ECO:0000313" key="3">
    <source>
        <dbReference type="Proteomes" id="UP000231878"/>
    </source>
</evidence>
<dbReference type="EMBL" id="PHRB01000009">
    <property type="protein sequence ID" value="PJO66145.1"/>
    <property type="molecule type" value="Genomic_DNA"/>
</dbReference>
<evidence type="ECO:0000313" key="2">
    <source>
        <dbReference type="EMBL" id="PJO66145.1"/>
    </source>
</evidence>
<gene>
    <name evidence="2" type="ORF">CWD88_11840</name>
</gene>
<dbReference type="AlphaFoldDB" id="A0AAX0UD11"/>
<proteinExistence type="predicted"/>
<comment type="caution">
    <text evidence="2">The sequence shown here is derived from an EMBL/GenBank/DDBJ whole genome shotgun (WGS) entry which is preliminary data.</text>
</comment>
<evidence type="ECO:0000256" key="1">
    <source>
        <dbReference type="SAM" id="MobiDB-lite"/>
    </source>
</evidence>
<name>A0AAX0UD11_BURPE</name>
<sequence>MRAPHGGQRGRARTPAPPAPAFARARGARASACGRIWRSDSAATARHSKVESRCSFTRKWTRAG</sequence>
<protein>
    <submittedName>
        <fullName evidence="2">Uncharacterized protein</fullName>
    </submittedName>
</protein>
<accession>A0AAX0UD11</accession>
<feature type="region of interest" description="Disordered" evidence="1">
    <location>
        <begin position="1"/>
        <end position="64"/>
    </location>
</feature>
<feature type="compositionally biased region" description="Low complexity" evidence="1">
    <location>
        <begin position="21"/>
        <end position="35"/>
    </location>
</feature>
<dbReference type="Proteomes" id="UP000231878">
    <property type="component" value="Unassembled WGS sequence"/>
</dbReference>
<organism evidence="2 3">
    <name type="scientific">Burkholderia pseudomallei</name>
    <name type="common">Pseudomonas pseudomallei</name>
    <dbReference type="NCBI Taxonomy" id="28450"/>
    <lineage>
        <taxon>Bacteria</taxon>
        <taxon>Pseudomonadati</taxon>
        <taxon>Pseudomonadota</taxon>
        <taxon>Betaproteobacteria</taxon>
        <taxon>Burkholderiales</taxon>
        <taxon>Burkholderiaceae</taxon>
        <taxon>Burkholderia</taxon>
        <taxon>pseudomallei group</taxon>
    </lineage>
</organism>